<accession>A0A645B5R7</accession>
<name>A0A645B5R7_9ZZZZ</name>
<organism evidence="2">
    <name type="scientific">bioreactor metagenome</name>
    <dbReference type="NCBI Taxonomy" id="1076179"/>
    <lineage>
        <taxon>unclassified sequences</taxon>
        <taxon>metagenomes</taxon>
        <taxon>ecological metagenomes</taxon>
    </lineage>
</organism>
<dbReference type="PANTHER" id="PTHR43063">
    <property type="entry name" value="4FE-4S CLUSTER CONTAINING PARA FAMILY ATPASE PROTEIN"/>
    <property type="match status" value="1"/>
</dbReference>
<dbReference type="SUPFAM" id="SSF52540">
    <property type="entry name" value="P-loop containing nucleoside triphosphate hydrolases"/>
    <property type="match status" value="1"/>
</dbReference>
<comment type="caution">
    <text evidence="2">The sequence shown here is derived from an EMBL/GenBank/DDBJ whole genome shotgun (WGS) entry which is preliminary data.</text>
</comment>
<feature type="domain" description="4Fe-4S ferredoxin-type" evidence="1">
    <location>
        <begin position="64"/>
        <end position="92"/>
    </location>
</feature>
<dbReference type="InterPro" id="IPR017900">
    <property type="entry name" value="4Fe4S_Fe_S_CS"/>
</dbReference>
<sequence length="286" mass="30114">MAMGGEGIKVAVLGGKGGAGKTLVAVNLAAAAPKAAYFDCDVEEPNGHLFFKPQEVTAREIAVKIPVFDGALCAGCRKCVDFCKFGALAFVKGRPYLFEEVCHSCGGCSLLCPVGAITEREKPVGVLQKGTAGGVTVTTGFMNPGEASGIPLIKALLGDAKDSELPVIIDCPPGSACIVMESIKDADFCLLVAEPTIFGAHNLAMVHELAVLFGKPCGAVLNKCMDGENPAQVYCLEKGIPVLAKIPFDMELGRLSSRGHIAVRESEEYRKLFSRLLETLQKEVAP</sequence>
<dbReference type="InterPro" id="IPR017896">
    <property type="entry name" value="4Fe4S_Fe-S-bd"/>
</dbReference>
<protein>
    <submittedName>
        <fullName evidence="2">Iron-sulfur cluster carrier protein</fullName>
    </submittedName>
</protein>
<dbReference type="InterPro" id="IPR002586">
    <property type="entry name" value="CobQ/CobB/MinD/ParA_Nub-bd_dom"/>
</dbReference>
<evidence type="ECO:0000313" key="2">
    <source>
        <dbReference type="EMBL" id="MPM60779.1"/>
    </source>
</evidence>
<dbReference type="Gene3D" id="3.40.50.300">
    <property type="entry name" value="P-loop containing nucleotide triphosphate hydrolases"/>
    <property type="match status" value="2"/>
</dbReference>
<dbReference type="EMBL" id="VSSQ01017981">
    <property type="protein sequence ID" value="MPM60779.1"/>
    <property type="molecule type" value="Genomic_DNA"/>
</dbReference>
<proteinExistence type="predicted"/>
<dbReference type="SUPFAM" id="SSF54862">
    <property type="entry name" value="4Fe-4S ferredoxins"/>
    <property type="match status" value="1"/>
</dbReference>
<gene>
    <name evidence="2" type="ORF">SDC9_107633</name>
</gene>
<dbReference type="AlphaFoldDB" id="A0A645B5R7"/>
<dbReference type="PROSITE" id="PS00198">
    <property type="entry name" value="4FE4S_FER_1"/>
    <property type="match status" value="1"/>
</dbReference>
<feature type="domain" description="4Fe-4S ferredoxin-type" evidence="1">
    <location>
        <begin position="93"/>
        <end position="122"/>
    </location>
</feature>
<dbReference type="PROSITE" id="PS51379">
    <property type="entry name" value="4FE4S_FER_2"/>
    <property type="match status" value="2"/>
</dbReference>
<dbReference type="Gene3D" id="3.30.70.20">
    <property type="match status" value="1"/>
</dbReference>
<reference evidence="2" key="1">
    <citation type="submission" date="2019-08" db="EMBL/GenBank/DDBJ databases">
        <authorList>
            <person name="Kucharzyk K."/>
            <person name="Murdoch R.W."/>
            <person name="Higgins S."/>
            <person name="Loffler F."/>
        </authorList>
    </citation>
    <scope>NUCLEOTIDE SEQUENCE</scope>
</reference>
<dbReference type="PANTHER" id="PTHR43063:SF1">
    <property type="entry name" value="4FE-4S CLUSTER CONTAINING PARA FAMILY ATPASE PROTEIN"/>
    <property type="match status" value="1"/>
</dbReference>
<dbReference type="Pfam" id="PF00037">
    <property type="entry name" value="Fer4"/>
    <property type="match status" value="1"/>
</dbReference>
<dbReference type="InterPro" id="IPR027417">
    <property type="entry name" value="P-loop_NTPase"/>
</dbReference>
<evidence type="ECO:0000259" key="1">
    <source>
        <dbReference type="PROSITE" id="PS51379"/>
    </source>
</evidence>
<dbReference type="Pfam" id="PF01656">
    <property type="entry name" value="CbiA"/>
    <property type="match status" value="1"/>
</dbReference>